<sequence>MMSIRKLHYLTLLITIIAICSLFSIKERVSTLDYQLSSVVKQINSENNNIHILKAEQAYLLLPARLEKLAAAYLKLETVKSYQMIKDPLGPNIDQNIKFNHNISISKSSKWRYKRITNNKYIQTVSSRVKDTR</sequence>
<dbReference type="HOGENOM" id="CLU_125468_0_0_5"/>
<evidence type="ECO:0000256" key="1">
    <source>
        <dbReference type="SAM" id="Phobius"/>
    </source>
</evidence>
<gene>
    <name evidence="2" type="primary">ftsL</name>
    <name evidence="2" type="ordered locus">RMA_0894</name>
</gene>
<keyword evidence="2" id="KW-0131">Cell cycle</keyword>
<feature type="transmembrane region" description="Helical" evidence="1">
    <location>
        <begin position="7"/>
        <end position="25"/>
    </location>
</feature>
<dbReference type="AlphaFoldDB" id="A8F246"/>
<dbReference type="KEGG" id="rms:RMA_0894"/>
<evidence type="ECO:0000313" key="2">
    <source>
        <dbReference type="EMBL" id="ABV84982.1"/>
    </source>
</evidence>
<dbReference type="GO" id="GO:0051301">
    <property type="term" value="P:cell division"/>
    <property type="evidence" value="ECO:0007669"/>
    <property type="project" value="UniProtKB-KW"/>
</dbReference>
<keyword evidence="3" id="KW-1185">Reference proteome</keyword>
<keyword evidence="1" id="KW-1133">Transmembrane helix</keyword>
<evidence type="ECO:0000313" key="3">
    <source>
        <dbReference type="Proteomes" id="UP000001311"/>
    </source>
</evidence>
<name>A8F246_RICM5</name>
<accession>A8F246</accession>
<protein>
    <submittedName>
        <fullName evidence="2">Cell division protein FtsL</fullName>
    </submittedName>
</protein>
<keyword evidence="2" id="KW-0132">Cell division</keyword>
<dbReference type="Proteomes" id="UP000001311">
    <property type="component" value="Chromosome"/>
</dbReference>
<keyword evidence="1" id="KW-0812">Transmembrane</keyword>
<proteinExistence type="predicted"/>
<keyword evidence="1" id="KW-0472">Membrane</keyword>
<organism evidence="2 3">
    <name type="scientific">Rickettsia massiliae (strain Mtu5)</name>
    <dbReference type="NCBI Taxonomy" id="416276"/>
    <lineage>
        <taxon>Bacteria</taxon>
        <taxon>Pseudomonadati</taxon>
        <taxon>Pseudomonadota</taxon>
        <taxon>Alphaproteobacteria</taxon>
        <taxon>Rickettsiales</taxon>
        <taxon>Rickettsiaceae</taxon>
        <taxon>Rickettsieae</taxon>
        <taxon>Rickettsia</taxon>
        <taxon>spotted fever group</taxon>
    </lineage>
</organism>
<reference evidence="2 3" key="1">
    <citation type="journal article" date="2007" name="Genome Res.">
        <title>Lateral gene transfer between obligate intracellular bacteria: evidence from the Rickettsia massiliae genome.</title>
        <authorList>
            <person name="Blanc G."/>
            <person name="Ogata H."/>
            <person name="Robert C."/>
            <person name="Audic S."/>
            <person name="Claverie J.-M."/>
            <person name="Raoult D."/>
        </authorList>
    </citation>
    <scope>NUCLEOTIDE SEQUENCE [LARGE SCALE GENOMIC DNA]</scope>
    <source>
        <strain evidence="3">Mtu5</strain>
    </source>
</reference>
<dbReference type="EMBL" id="CP000683">
    <property type="protein sequence ID" value="ABV84982.1"/>
    <property type="molecule type" value="Genomic_DNA"/>
</dbReference>